<accession>A0A1I7YRU4</accession>
<protein>
    <submittedName>
        <fullName evidence="2">Uncharacterized protein</fullName>
    </submittedName>
</protein>
<evidence type="ECO:0000313" key="2">
    <source>
        <dbReference type="WBParaSite" id="L893_g19185.t1"/>
    </source>
</evidence>
<dbReference type="Proteomes" id="UP000095287">
    <property type="component" value="Unplaced"/>
</dbReference>
<reference evidence="2" key="1">
    <citation type="submission" date="2016-11" db="UniProtKB">
        <authorList>
            <consortium name="WormBaseParasite"/>
        </authorList>
    </citation>
    <scope>IDENTIFICATION</scope>
</reference>
<dbReference type="WBParaSite" id="L893_g19185.t1">
    <property type="protein sequence ID" value="L893_g19185.t1"/>
    <property type="gene ID" value="L893_g19185"/>
</dbReference>
<evidence type="ECO:0000313" key="1">
    <source>
        <dbReference type="Proteomes" id="UP000095287"/>
    </source>
</evidence>
<dbReference type="AlphaFoldDB" id="A0A1I7YRU4"/>
<name>A0A1I7YRU4_9BILA</name>
<keyword evidence="1" id="KW-1185">Reference proteome</keyword>
<proteinExistence type="predicted"/>
<organism evidence="1 2">
    <name type="scientific">Steinernema glaseri</name>
    <dbReference type="NCBI Taxonomy" id="37863"/>
    <lineage>
        <taxon>Eukaryota</taxon>
        <taxon>Metazoa</taxon>
        <taxon>Ecdysozoa</taxon>
        <taxon>Nematoda</taxon>
        <taxon>Chromadorea</taxon>
        <taxon>Rhabditida</taxon>
        <taxon>Tylenchina</taxon>
        <taxon>Panagrolaimomorpha</taxon>
        <taxon>Strongyloidoidea</taxon>
        <taxon>Steinernematidae</taxon>
        <taxon>Steinernema</taxon>
    </lineage>
</organism>
<sequence>MKASFLSLLRRLNGTAELVPNAGDNEWKLLNDGRDQFTHLLQGLQRPEFCLLPLRIDLLGSSRASYRRSNQCGLRFRVLAPLDMRCSGTLRMPNGRRFLRTPTATSNISNKTRLVIKFTTVGPKLDFDGTSSR</sequence>